<dbReference type="AlphaFoldDB" id="A0A9P0F519"/>
<dbReference type="SMART" id="SM00368">
    <property type="entry name" value="LRR_RI"/>
    <property type="match status" value="3"/>
</dbReference>
<dbReference type="InterPro" id="IPR006553">
    <property type="entry name" value="Leu-rich_rpt_Cys-con_subtyp"/>
</dbReference>
<accession>A0A9P0F519</accession>
<reference evidence="4" key="1">
    <citation type="submission" date="2021-12" db="EMBL/GenBank/DDBJ databases">
        <authorList>
            <person name="King R."/>
        </authorList>
    </citation>
    <scope>NUCLEOTIDE SEQUENCE</scope>
</reference>
<dbReference type="InterPro" id="IPR036047">
    <property type="entry name" value="F-box-like_dom_sf"/>
</dbReference>
<dbReference type="GO" id="GO:0019005">
    <property type="term" value="C:SCF ubiquitin ligase complex"/>
    <property type="evidence" value="ECO:0007669"/>
    <property type="project" value="TreeGrafter"/>
</dbReference>
<dbReference type="SMART" id="SM00367">
    <property type="entry name" value="LRR_CC"/>
    <property type="match status" value="11"/>
</dbReference>
<evidence type="ECO:0000256" key="1">
    <source>
        <dbReference type="ARBA" id="ARBA00022786"/>
    </source>
</evidence>
<dbReference type="FunFam" id="3.80.10.10:FF:000569">
    <property type="entry name" value="Partner of Paired"/>
    <property type="match status" value="1"/>
</dbReference>
<dbReference type="InterPro" id="IPR057207">
    <property type="entry name" value="FBXL15_LRR"/>
</dbReference>
<organism evidence="4 5">
    <name type="scientific">Bemisia tabaci</name>
    <name type="common">Sweetpotato whitefly</name>
    <name type="synonym">Aleurodes tabaci</name>
    <dbReference type="NCBI Taxonomy" id="7038"/>
    <lineage>
        <taxon>Eukaryota</taxon>
        <taxon>Metazoa</taxon>
        <taxon>Ecdysozoa</taxon>
        <taxon>Arthropoda</taxon>
        <taxon>Hexapoda</taxon>
        <taxon>Insecta</taxon>
        <taxon>Pterygota</taxon>
        <taxon>Neoptera</taxon>
        <taxon>Paraneoptera</taxon>
        <taxon>Hemiptera</taxon>
        <taxon>Sternorrhyncha</taxon>
        <taxon>Aleyrodoidea</taxon>
        <taxon>Aleyrodidae</taxon>
        <taxon>Aleyrodinae</taxon>
        <taxon>Bemisia</taxon>
    </lineage>
</organism>
<dbReference type="PANTHER" id="PTHR13318">
    <property type="entry name" value="PARTNER OF PAIRED, ISOFORM B-RELATED"/>
    <property type="match status" value="1"/>
</dbReference>
<evidence type="ECO:0000259" key="3">
    <source>
        <dbReference type="Pfam" id="PF25372"/>
    </source>
</evidence>
<dbReference type="SUPFAM" id="SSF52047">
    <property type="entry name" value="RNI-like"/>
    <property type="match status" value="1"/>
</dbReference>
<dbReference type="Gene3D" id="3.80.10.10">
    <property type="entry name" value="Ribonuclease Inhibitor"/>
    <property type="match status" value="2"/>
</dbReference>
<dbReference type="KEGG" id="btab:109036518"/>
<gene>
    <name evidence="4" type="ORF">BEMITA_LOCUS10837</name>
</gene>
<protein>
    <recommendedName>
        <fullName evidence="6">F-box/LRR-repeat protein 14</fullName>
    </recommendedName>
</protein>
<dbReference type="SUPFAM" id="SSF81383">
    <property type="entry name" value="F-box domain"/>
    <property type="match status" value="1"/>
</dbReference>
<evidence type="ECO:0000313" key="5">
    <source>
        <dbReference type="Proteomes" id="UP001152759"/>
    </source>
</evidence>
<name>A0A9P0F519_BEMTA</name>
<dbReference type="GO" id="GO:0031146">
    <property type="term" value="P:SCF-dependent proteasomal ubiquitin-dependent protein catabolic process"/>
    <property type="evidence" value="ECO:0007669"/>
    <property type="project" value="TreeGrafter"/>
</dbReference>
<feature type="domain" description="F-box" evidence="2">
    <location>
        <begin position="47"/>
        <end position="83"/>
    </location>
</feature>
<feature type="domain" description="F-box/LRR-repeat protein 15-like leucin rich repeat" evidence="3">
    <location>
        <begin position="244"/>
        <end position="388"/>
    </location>
</feature>
<dbReference type="InterPro" id="IPR047932">
    <property type="entry name" value="FBXL14_F-box"/>
</dbReference>
<dbReference type="Pfam" id="PF13516">
    <property type="entry name" value="LRR_6"/>
    <property type="match status" value="2"/>
</dbReference>
<keyword evidence="5" id="KW-1185">Reference proteome</keyword>
<keyword evidence="1" id="KW-0833">Ubl conjugation pathway</keyword>
<dbReference type="CDD" id="cd22125">
    <property type="entry name" value="F-box_FBXL14"/>
    <property type="match status" value="1"/>
</dbReference>
<evidence type="ECO:0000259" key="2">
    <source>
        <dbReference type="Pfam" id="PF12937"/>
    </source>
</evidence>
<dbReference type="Pfam" id="PF12937">
    <property type="entry name" value="F-box-like"/>
    <property type="match status" value="1"/>
</dbReference>
<dbReference type="FunFam" id="3.80.10.10:FF:000546">
    <property type="entry name" value="Partner of Paired"/>
    <property type="match status" value="1"/>
</dbReference>
<dbReference type="Proteomes" id="UP001152759">
    <property type="component" value="Chromosome 6"/>
</dbReference>
<dbReference type="FunFam" id="1.20.1280.50:FF:000059">
    <property type="entry name" value="Partner of Paired"/>
    <property type="match status" value="1"/>
</dbReference>
<dbReference type="EMBL" id="OU963867">
    <property type="protein sequence ID" value="CAH0392307.1"/>
    <property type="molecule type" value="Genomic_DNA"/>
</dbReference>
<proteinExistence type="predicted"/>
<dbReference type="InterPro" id="IPR001810">
    <property type="entry name" value="F-box_dom"/>
</dbReference>
<evidence type="ECO:0000313" key="4">
    <source>
        <dbReference type="EMBL" id="CAH0392307.1"/>
    </source>
</evidence>
<evidence type="ECO:0008006" key="6">
    <source>
        <dbReference type="Google" id="ProtNLM"/>
    </source>
</evidence>
<sequence>MEDLPFTELPILPRHPKLHQPHLNLTRRTPSPALPQWNQTHISSLYPEILALIFSYLDVCDKGRAAQVCSAWREASYHKSVWRGVQAKLHLKKANTTLYNSLNRRGIRRVQVLSSKKSLRDVVQNINKLESLSLSGCFNVNDVALSHAFFTEVESLVHLDLSLCKQVTDISLKRICEYLKNLQTLELGGCSNITNNGLLAIARGLRRLRRLNLRSCWYVSDVGISHIAGQSGEAEGNLELEHLGLQDCQRLSDDSLKYLLAGNSKLASINLSFCVSITDSGLKYLARMPSLRELNLRSCDNISDAGMSYLAEGGSRIAALDVSFCDKIGDQALSHISQGLFNLRSLSLSTCQISDDGVYKITRTLHDVDTLNIGQCSRITDKSLAMIAESFKNLQYIDLYGLPKISTLGLEKIMQLQQLKHLNIGLHDDKRPLLGNMLTKR</sequence>
<dbReference type="Pfam" id="PF25372">
    <property type="entry name" value="DUF7885"/>
    <property type="match status" value="1"/>
</dbReference>
<dbReference type="InterPro" id="IPR032675">
    <property type="entry name" value="LRR_dom_sf"/>
</dbReference>
<dbReference type="InterPro" id="IPR001611">
    <property type="entry name" value="Leu-rich_rpt"/>
</dbReference>
<dbReference type="Gene3D" id="1.20.1280.50">
    <property type="match status" value="1"/>
</dbReference>